<dbReference type="RefSeq" id="WP_394842629.1">
    <property type="nucleotide sequence ID" value="NZ_CP089982.1"/>
</dbReference>
<gene>
    <name evidence="2" type="ORF">LZC95_36860</name>
</gene>
<organism evidence="2 3">
    <name type="scientific">Pendulispora brunnea</name>
    <dbReference type="NCBI Taxonomy" id="2905690"/>
    <lineage>
        <taxon>Bacteria</taxon>
        <taxon>Pseudomonadati</taxon>
        <taxon>Myxococcota</taxon>
        <taxon>Myxococcia</taxon>
        <taxon>Myxococcales</taxon>
        <taxon>Sorangiineae</taxon>
        <taxon>Pendulisporaceae</taxon>
        <taxon>Pendulispora</taxon>
    </lineage>
</organism>
<reference evidence="2 3" key="1">
    <citation type="submission" date="2021-12" db="EMBL/GenBank/DDBJ databases">
        <title>Discovery of the Pendulisporaceae a myxobacterial family with distinct sporulation behavior and unique specialized metabolism.</title>
        <authorList>
            <person name="Garcia R."/>
            <person name="Popoff A."/>
            <person name="Bader C.D."/>
            <person name="Loehr J."/>
            <person name="Walesch S."/>
            <person name="Walt C."/>
            <person name="Boldt J."/>
            <person name="Bunk B."/>
            <person name="Haeckl F.J.F.P.J."/>
            <person name="Gunesch A.P."/>
            <person name="Birkelbach J."/>
            <person name="Nuebel U."/>
            <person name="Pietschmann T."/>
            <person name="Bach T."/>
            <person name="Mueller R."/>
        </authorList>
    </citation>
    <scope>NUCLEOTIDE SEQUENCE [LARGE SCALE GENOMIC DNA]</scope>
    <source>
        <strain evidence="2 3">MSr12523</strain>
    </source>
</reference>
<name>A0ABZ2JZV6_9BACT</name>
<keyword evidence="1" id="KW-0472">Membrane</keyword>
<keyword evidence="1" id="KW-1133">Transmembrane helix</keyword>
<dbReference type="EMBL" id="CP089982">
    <property type="protein sequence ID" value="WXA92010.1"/>
    <property type="molecule type" value="Genomic_DNA"/>
</dbReference>
<proteinExistence type="predicted"/>
<accession>A0ABZ2JZV6</accession>
<keyword evidence="1" id="KW-0812">Transmembrane</keyword>
<feature type="transmembrane region" description="Helical" evidence="1">
    <location>
        <begin position="61"/>
        <end position="80"/>
    </location>
</feature>
<feature type="transmembrane region" description="Helical" evidence="1">
    <location>
        <begin position="35"/>
        <end position="52"/>
    </location>
</feature>
<protein>
    <submittedName>
        <fullName evidence="2">Uncharacterized protein</fullName>
    </submittedName>
</protein>
<evidence type="ECO:0000313" key="2">
    <source>
        <dbReference type="EMBL" id="WXA92010.1"/>
    </source>
</evidence>
<dbReference type="Proteomes" id="UP001379533">
    <property type="component" value="Chromosome"/>
</dbReference>
<evidence type="ECO:0000256" key="1">
    <source>
        <dbReference type="SAM" id="Phobius"/>
    </source>
</evidence>
<evidence type="ECO:0000313" key="3">
    <source>
        <dbReference type="Proteomes" id="UP001379533"/>
    </source>
</evidence>
<keyword evidence="3" id="KW-1185">Reference proteome</keyword>
<sequence>MKDTLTVLATVLFFALLVTVHVAIAAGLLRRPPRVRALLAFVAFPLAPYFALREQMRLRAVLWLLALLGYGVALVVSFLSQ</sequence>